<dbReference type="Proteomes" id="UP001198182">
    <property type="component" value="Unassembled WGS sequence"/>
</dbReference>
<comment type="caution">
    <text evidence="1">The sequence shown here is derived from an EMBL/GenBank/DDBJ whole genome shotgun (WGS) entry which is preliminary data.</text>
</comment>
<sequence>MKYPQLVPSWTCRTPIHVELNREGVSEDGEPLLCLTADLMCNWQDSAKIVRTGEKQYTQLSGVAVFPGDIAPDLAVISSGIVVIGEETRQILQGTKARNPDGSVNYTKLEVV</sequence>
<evidence type="ECO:0000313" key="1">
    <source>
        <dbReference type="EMBL" id="MCC2232384.1"/>
    </source>
</evidence>
<evidence type="ECO:0000313" key="2">
    <source>
        <dbReference type="Proteomes" id="UP001198182"/>
    </source>
</evidence>
<gene>
    <name evidence="1" type="ORF">LKD81_15520</name>
</gene>
<keyword evidence="2" id="KW-1185">Reference proteome</keyword>
<proteinExistence type="predicted"/>
<dbReference type="EMBL" id="JAJEQR010000064">
    <property type="protein sequence ID" value="MCC2232384.1"/>
    <property type="molecule type" value="Genomic_DNA"/>
</dbReference>
<dbReference type="AlphaFoldDB" id="A0AAE3ECX5"/>
<protein>
    <submittedName>
        <fullName evidence="1">Uncharacterized protein</fullName>
    </submittedName>
</protein>
<organism evidence="1 2">
    <name type="scientific">Hominifimenecus microfluidus</name>
    <dbReference type="NCBI Taxonomy" id="2885348"/>
    <lineage>
        <taxon>Bacteria</taxon>
        <taxon>Bacillati</taxon>
        <taxon>Bacillota</taxon>
        <taxon>Clostridia</taxon>
        <taxon>Lachnospirales</taxon>
        <taxon>Lachnospiraceae</taxon>
        <taxon>Hominifimenecus</taxon>
    </lineage>
</organism>
<name>A0AAE3ECX5_9FIRM</name>
<accession>A0AAE3ECX5</accession>
<dbReference type="RefSeq" id="WP_308454791.1">
    <property type="nucleotide sequence ID" value="NZ_JAJEQR010000064.1"/>
</dbReference>
<reference evidence="1" key="1">
    <citation type="submission" date="2021-10" db="EMBL/GenBank/DDBJ databases">
        <title>Anaerobic single-cell dispensing facilitates the cultivation of human gut bacteria.</title>
        <authorList>
            <person name="Afrizal A."/>
        </authorList>
    </citation>
    <scope>NUCLEOTIDE SEQUENCE</scope>
    <source>
        <strain evidence="1">CLA-AA-H215</strain>
    </source>
</reference>